<comment type="caution">
    <text evidence="2">The sequence shown here is derived from an EMBL/GenBank/DDBJ whole genome shotgun (WGS) entry which is preliminary data.</text>
</comment>
<evidence type="ECO:0000313" key="3">
    <source>
        <dbReference type="Proteomes" id="UP000267430"/>
    </source>
</evidence>
<evidence type="ECO:0000259" key="1">
    <source>
        <dbReference type="PROSITE" id="PS51186"/>
    </source>
</evidence>
<dbReference type="OrthoDB" id="7054616at2"/>
<dbReference type="Proteomes" id="UP000267430">
    <property type="component" value="Unassembled WGS sequence"/>
</dbReference>
<dbReference type="Gene3D" id="3.40.630.30">
    <property type="match status" value="1"/>
</dbReference>
<name>A0A3S0VR99_9BACI</name>
<evidence type="ECO:0000313" key="2">
    <source>
        <dbReference type="EMBL" id="RUQ31115.1"/>
    </source>
</evidence>
<dbReference type="AlphaFoldDB" id="A0A3S0VR99"/>
<dbReference type="PANTHER" id="PTHR31143:SF2">
    <property type="entry name" value="FR47-LIKE DOMAIN-CONTAINING PROTEIN-RELATED"/>
    <property type="match status" value="1"/>
</dbReference>
<proteinExistence type="predicted"/>
<dbReference type="SUPFAM" id="SSF55729">
    <property type="entry name" value="Acyl-CoA N-acyltransferases (Nat)"/>
    <property type="match status" value="1"/>
</dbReference>
<dbReference type="PROSITE" id="PS51186">
    <property type="entry name" value="GNAT"/>
    <property type="match status" value="1"/>
</dbReference>
<accession>A0A3S0VR99</accession>
<feature type="domain" description="N-acetyltransferase" evidence="1">
    <location>
        <begin position="1"/>
        <end position="82"/>
    </location>
</feature>
<dbReference type="InterPro" id="IPR016181">
    <property type="entry name" value="Acyl_CoA_acyltransferase"/>
</dbReference>
<dbReference type="EMBL" id="RYZZ01000006">
    <property type="protein sequence ID" value="RUQ31115.1"/>
    <property type="molecule type" value="Genomic_DNA"/>
</dbReference>
<organism evidence="2 3">
    <name type="scientific">Peribacillus cavernae</name>
    <dbReference type="NCBI Taxonomy" id="1674310"/>
    <lineage>
        <taxon>Bacteria</taxon>
        <taxon>Bacillati</taxon>
        <taxon>Bacillota</taxon>
        <taxon>Bacilli</taxon>
        <taxon>Bacillales</taxon>
        <taxon>Bacillaceae</taxon>
        <taxon>Peribacillus</taxon>
    </lineage>
</organism>
<dbReference type="Pfam" id="PF12746">
    <property type="entry name" value="GNAT_acetyltran"/>
    <property type="match status" value="1"/>
</dbReference>
<dbReference type="InterPro" id="IPR027365">
    <property type="entry name" value="GNAT_acetyltra_YdfB-like"/>
</dbReference>
<dbReference type="GO" id="GO:0016747">
    <property type="term" value="F:acyltransferase activity, transferring groups other than amino-acyl groups"/>
    <property type="evidence" value="ECO:0007669"/>
    <property type="project" value="InterPro"/>
</dbReference>
<keyword evidence="2" id="KW-0808">Transferase</keyword>
<keyword evidence="3" id="KW-1185">Reference proteome</keyword>
<dbReference type="CDD" id="cd04301">
    <property type="entry name" value="NAT_SF"/>
    <property type="match status" value="1"/>
</dbReference>
<dbReference type="InterPro" id="IPR000182">
    <property type="entry name" value="GNAT_dom"/>
</dbReference>
<gene>
    <name evidence="2" type="ORF">ELQ35_05955</name>
</gene>
<reference evidence="2 3" key="1">
    <citation type="submission" date="2018-12" db="EMBL/GenBank/DDBJ databases">
        <title>Bacillus chawlae sp. nov., Bacillus glennii sp. nov., and Bacillus saganii sp. nov. Isolated from the Vehicle Assembly Building at Kennedy Space Center where the Viking Spacecraft were Assembled.</title>
        <authorList>
            <person name="Seuylemezian A."/>
            <person name="Vaishampayan P."/>
        </authorList>
    </citation>
    <scope>NUCLEOTIDE SEQUENCE [LARGE SCALE GENOMIC DNA]</scope>
    <source>
        <strain evidence="2 3">L5</strain>
    </source>
</reference>
<protein>
    <submittedName>
        <fullName evidence="2">GNAT family N-acetyltransferase</fullName>
    </submittedName>
</protein>
<dbReference type="PANTHER" id="PTHR31143">
    <property type="match status" value="1"/>
</dbReference>
<sequence>MVSECTSIFSSKQFAEIDIATHKDYRGQGLASVIAKAFIGYSLENKIVPTWDCDVSNKPSIKLAEKLGFVNPVEYSIFVKSE</sequence>